<protein>
    <recommendedName>
        <fullName evidence="4">4Fe-4S ferredoxin-type domain-containing protein</fullName>
    </recommendedName>
</protein>
<feature type="chain" id="PRO_5022175167" description="4Fe-4S ferredoxin-type domain-containing protein" evidence="1">
    <location>
        <begin position="23"/>
        <end position="133"/>
    </location>
</feature>
<reference evidence="2 3" key="1">
    <citation type="submission" date="2019-02" db="EMBL/GenBank/DDBJ databases">
        <title>Deep-cultivation of Planctomycetes and their phenomic and genomic characterization uncovers novel biology.</title>
        <authorList>
            <person name="Wiegand S."/>
            <person name="Jogler M."/>
            <person name="Boedeker C."/>
            <person name="Pinto D."/>
            <person name="Vollmers J."/>
            <person name="Rivas-Marin E."/>
            <person name="Kohn T."/>
            <person name="Peeters S.H."/>
            <person name="Heuer A."/>
            <person name="Rast P."/>
            <person name="Oberbeckmann S."/>
            <person name="Bunk B."/>
            <person name="Jeske O."/>
            <person name="Meyerdierks A."/>
            <person name="Storesund J.E."/>
            <person name="Kallscheuer N."/>
            <person name="Luecker S."/>
            <person name="Lage O.M."/>
            <person name="Pohl T."/>
            <person name="Merkel B.J."/>
            <person name="Hornburger P."/>
            <person name="Mueller R.-W."/>
            <person name="Bruemmer F."/>
            <person name="Labrenz M."/>
            <person name="Spormann A.M."/>
            <person name="Op den Camp H."/>
            <person name="Overmann J."/>
            <person name="Amann R."/>
            <person name="Jetten M.S.M."/>
            <person name="Mascher T."/>
            <person name="Medema M.H."/>
            <person name="Devos D.P."/>
            <person name="Kaster A.-K."/>
            <person name="Ovreas L."/>
            <person name="Rohde M."/>
            <person name="Galperin M.Y."/>
            <person name="Jogler C."/>
        </authorList>
    </citation>
    <scope>NUCLEOTIDE SEQUENCE [LARGE SCALE GENOMIC DNA]</scope>
    <source>
        <strain evidence="2 3">Pla110</strain>
    </source>
</reference>
<evidence type="ECO:0000256" key="1">
    <source>
        <dbReference type="SAM" id="SignalP"/>
    </source>
</evidence>
<dbReference type="OrthoDB" id="289236at2"/>
<dbReference type="RefSeq" id="WP_144993877.1">
    <property type="nucleotide sequence ID" value="NZ_CP036281.1"/>
</dbReference>
<keyword evidence="3" id="KW-1185">Reference proteome</keyword>
<gene>
    <name evidence="2" type="ORF">Pla110_10530</name>
</gene>
<dbReference type="Proteomes" id="UP000317178">
    <property type="component" value="Chromosome"/>
</dbReference>
<evidence type="ECO:0008006" key="4">
    <source>
        <dbReference type="Google" id="ProtNLM"/>
    </source>
</evidence>
<feature type="signal peptide" evidence="1">
    <location>
        <begin position="1"/>
        <end position="22"/>
    </location>
</feature>
<keyword evidence="1" id="KW-0732">Signal</keyword>
<organism evidence="2 3">
    <name type="scientific">Polystyrenella longa</name>
    <dbReference type="NCBI Taxonomy" id="2528007"/>
    <lineage>
        <taxon>Bacteria</taxon>
        <taxon>Pseudomonadati</taxon>
        <taxon>Planctomycetota</taxon>
        <taxon>Planctomycetia</taxon>
        <taxon>Planctomycetales</taxon>
        <taxon>Planctomycetaceae</taxon>
        <taxon>Polystyrenella</taxon>
    </lineage>
</organism>
<proteinExistence type="predicted"/>
<accession>A0A518CJE8</accession>
<sequence length="133" mass="14499" precursor="true">MRLFLFAVCLGLLGFASTEGYADPGSLKPAGSCDTPCSGCSKILICCPSTTIEKEKKTCFEVECEHICVPQVNFSWKQLCALACGLADPCEPAAPACGKIITVKKLKKENYEVDKVVYKWEIKETHQLGCCKP</sequence>
<evidence type="ECO:0000313" key="2">
    <source>
        <dbReference type="EMBL" id="QDU79345.1"/>
    </source>
</evidence>
<evidence type="ECO:0000313" key="3">
    <source>
        <dbReference type="Proteomes" id="UP000317178"/>
    </source>
</evidence>
<dbReference type="AlphaFoldDB" id="A0A518CJE8"/>
<name>A0A518CJE8_9PLAN</name>
<dbReference type="EMBL" id="CP036281">
    <property type="protein sequence ID" value="QDU79345.1"/>
    <property type="molecule type" value="Genomic_DNA"/>
</dbReference>
<dbReference type="KEGG" id="plon:Pla110_10530"/>